<evidence type="ECO:0000313" key="4">
    <source>
        <dbReference type="Proteomes" id="UP000468735"/>
    </source>
</evidence>
<dbReference type="EMBL" id="WBMT01000003">
    <property type="protein sequence ID" value="KAB2350847.1"/>
    <property type="molecule type" value="Genomic_DNA"/>
</dbReference>
<dbReference type="OrthoDB" id="3479263at2"/>
<keyword evidence="2" id="KW-0472">Membrane</keyword>
<name>A0A6H9YZN0_9ACTN</name>
<keyword evidence="2" id="KW-1133">Transmembrane helix</keyword>
<keyword evidence="4" id="KW-1185">Reference proteome</keyword>
<protein>
    <submittedName>
        <fullName evidence="3">Uncharacterized protein</fullName>
    </submittedName>
</protein>
<evidence type="ECO:0000313" key="3">
    <source>
        <dbReference type="EMBL" id="KAB2350847.1"/>
    </source>
</evidence>
<reference evidence="3 4" key="1">
    <citation type="submission" date="2019-09" db="EMBL/GenBank/DDBJ databases">
        <title>Actinomadura physcomitrii sp. nov., a novel actinomycete isolated from moss [Physcomitrium sphaericum (Ludw) Fuernr].</title>
        <authorList>
            <person name="Zhuang X."/>
            <person name="Liu C."/>
        </authorList>
    </citation>
    <scope>NUCLEOTIDE SEQUENCE [LARGE SCALE GENOMIC DNA]</scope>
    <source>
        <strain evidence="3 4">HMC1</strain>
    </source>
</reference>
<accession>A0A6H9YZN0</accession>
<feature type="region of interest" description="Disordered" evidence="1">
    <location>
        <begin position="100"/>
        <end position="139"/>
    </location>
</feature>
<evidence type="ECO:0000256" key="2">
    <source>
        <dbReference type="SAM" id="Phobius"/>
    </source>
</evidence>
<evidence type="ECO:0000256" key="1">
    <source>
        <dbReference type="SAM" id="MobiDB-lite"/>
    </source>
</evidence>
<dbReference type="Proteomes" id="UP000468735">
    <property type="component" value="Unassembled WGS sequence"/>
</dbReference>
<gene>
    <name evidence="3" type="ORF">F8566_07745</name>
</gene>
<feature type="transmembrane region" description="Helical" evidence="2">
    <location>
        <begin position="161"/>
        <end position="181"/>
    </location>
</feature>
<organism evidence="3 4">
    <name type="scientific">Actinomadura rudentiformis</name>
    <dbReference type="NCBI Taxonomy" id="359158"/>
    <lineage>
        <taxon>Bacteria</taxon>
        <taxon>Bacillati</taxon>
        <taxon>Actinomycetota</taxon>
        <taxon>Actinomycetes</taxon>
        <taxon>Streptosporangiales</taxon>
        <taxon>Thermomonosporaceae</taxon>
        <taxon>Actinomadura</taxon>
    </lineage>
</organism>
<dbReference type="AlphaFoldDB" id="A0A6H9YZN0"/>
<keyword evidence="2" id="KW-0812">Transmembrane</keyword>
<dbReference type="RefSeq" id="WP_151559245.1">
    <property type="nucleotide sequence ID" value="NZ_WBMT01000003.1"/>
</dbReference>
<feature type="region of interest" description="Disordered" evidence="1">
    <location>
        <begin position="189"/>
        <end position="211"/>
    </location>
</feature>
<sequence length="323" mass="34863">MSSPAPPPPPGPEGAESWTEFTARLRALYEWCDSPKYRTLTSRVTGLSPAAISNLIGRNPLVRPPETACVRFVEACLTYRGHPDPEGELARWKAQWDALSEQQANAIGSPSPPTEPEPSGAAVPQSPPPHEQAQAPDPTVVTVPSLGQIPPERRRPAVHPFALAGVAALVVLAAVAVIVVLTGRDDAPGAHGGATAGPDAKPVGNPTGGTNEICRPLVNTVQSDTRQKRLWKKVFQCANHPNSALYEHPREGPKISFMYTKNSWFVCWARGEKHSGGNDIWYYTQGDRSADKPELDAWGFMPASQLVTTKHPNPGVERECPFS</sequence>
<proteinExistence type="predicted"/>
<comment type="caution">
    <text evidence="3">The sequence shown here is derived from an EMBL/GenBank/DDBJ whole genome shotgun (WGS) entry which is preliminary data.</text>
</comment>